<protein>
    <submittedName>
        <fullName evidence="6">TraR/DksA family transcriptional regulator</fullName>
    </submittedName>
</protein>
<sequence>MDNIDDANERAATYLQAQIDAVIKKSSLPAAHECDECGEEIPEARRRTVPGVRLCIDCKELEELNQRTHR</sequence>
<dbReference type="PANTHER" id="PTHR38777">
    <property type="entry name" value="FELS-2 PROPHAGE PROTEIN"/>
    <property type="match status" value="1"/>
</dbReference>
<feature type="domain" description="Zinc finger DksA/TraR C4-type" evidence="5">
    <location>
        <begin position="34"/>
        <end position="63"/>
    </location>
</feature>
<evidence type="ECO:0000256" key="1">
    <source>
        <dbReference type="ARBA" id="ARBA00022723"/>
    </source>
</evidence>
<dbReference type="NCBIfam" id="TIGR02419">
    <property type="entry name" value="C4_traR_proteo"/>
    <property type="match status" value="1"/>
</dbReference>
<proteinExistence type="predicted"/>
<dbReference type="RefSeq" id="WP_147839104.1">
    <property type="nucleotide sequence ID" value="NZ_VOUP01000023.1"/>
</dbReference>
<evidence type="ECO:0000256" key="2">
    <source>
        <dbReference type="ARBA" id="ARBA00022771"/>
    </source>
</evidence>
<evidence type="ECO:0000313" key="6">
    <source>
        <dbReference type="EMBL" id="TXE24619.1"/>
    </source>
</evidence>
<organism evidence="6 7">
    <name type="scientific">Serratia ureilytica</name>
    <dbReference type="NCBI Taxonomy" id="300181"/>
    <lineage>
        <taxon>Bacteria</taxon>
        <taxon>Pseudomonadati</taxon>
        <taxon>Pseudomonadota</taxon>
        <taxon>Gammaproteobacteria</taxon>
        <taxon>Enterobacterales</taxon>
        <taxon>Yersiniaceae</taxon>
        <taxon>Serratia</taxon>
    </lineage>
</organism>
<evidence type="ECO:0000256" key="4">
    <source>
        <dbReference type="PROSITE-ProRule" id="PRU00510"/>
    </source>
</evidence>
<dbReference type="AlphaFoldDB" id="A0A9X9BZV8"/>
<evidence type="ECO:0000256" key="3">
    <source>
        <dbReference type="ARBA" id="ARBA00022833"/>
    </source>
</evidence>
<keyword evidence="3" id="KW-0862">Zinc</keyword>
<dbReference type="InterPro" id="IPR020458">
    <property type="entry name" value="Znf_DskA_TraR_CS"/>
</dbReference>
<feature type="zinc finger region" description="dksA C4-type" evidence="4">
    <location>
        <begin position="34"/>
        <end position="58"/>
    </location>
</feature>
<dbReference type="GO" id="GO:0008270">
    <property type="term" value="F:zinc ion binding"/>
    <property type="evidence" value="ECO:0007669"/>
    <property type="project" value="UniProtKB-KW"/>
</dbReference>
<dbReference type="Pfam" id="PF01258">
    <property type="entry name" value="zf-dskA_traR"/>
    <property type="match status" value="1"/>
</dbReference>
<comment type="caution">
    <text evidence="6">The sequence shown here is derived from an EMBL/GenBank/DDBJ whole genome shotgun (WGS) entry which is preliminary data.</text>
</comment>
<name>A0A9X9BZV8_9GAMM</name>
<keyword evidence="2" id="KW-0863">Zinc-finger</keyword>
<dbReference type="PROSITE" id="PS01102">
    <property type="entry name" value="ZF_DKSA_1"/>
    <property type="match status" value="1"/>
</dbReference>
<reference evidence="6 7" key="1">
    <citation type="submission" date="2019-07" db="EMBL/GenBank/DDBJ databases">
        <title>Serratia strains were isolated from fresh produce.</title>
        <authorList>
            <person name="Cho G.-S."/>
            <person name="Stein M."/>
            <person name="Lee W."/>
            <person name="Suh S.H."/>
            <person name="Franz C.M.A.P."/>
        </authorList>
    </citation>
    <scope>NUCLEOTIDE SEQUENCE [LARGE SCALE GENOMIC DNA]</scope>
    <source>
        <strain evidence="6 7">S17</strain>
    </source>
</reference>
<keyword evidence="1" id="KW-0479">Metal-binding</keyword>
<dbReference type="EMBL" id="VOUP01000023">
    <property type="protein sequence ID" value="TXE24619.1"/>
    <property type="molecule type" value="Genomic_DNA"/>
</dbReference>
<evidence type="ECO:0000313" key="7">
    <source>
        <dbReference type="Proteomes" id="UP000321307"/>
    </source>
</evidence>
<dbReference type="GO" id="GO:1900378">
    <property type="term" value="P:positive regulation of secondary metabolite biosynthetic process"/>
    <property type="evidence" value="ECO:0007669"/>
    <property type="project" value="TreeGrafter"/>
</dbReference>
<accession>A0A9X9BZV8</accession>
<gene>
    <name evidence="6" type="ORF">FOT63_23705</name>
</gene>
<dbReference type="InterPro" id="IPR012783">
    <property type="entry name" value="Znf_C4_TraR"/>
</dbReference>
<dbReference type="PROSITE" id="PS51128">
    <property type="entry name" value="ZF_DKSA_2"/>
    <property type="match status" value="1"/>
</dbReference>
<evidence type="ECO:0000259" key="5">
    <source>
        <dbReference type="Pfam" id="PF01258"/>
    </source>
</evidence>
<dbReference type="PANTHER" id="PTHR38777:SF1">
    <property type="entry name" value="DNAK SUPPRESSOR PROTEIN"/>
    <property type="match status" value="1"/>
</dbReference>
<dbReference type="SUPFAM" id="SSF57716">
    <property type="entry name" value="Glucocorticoid receptor-like (DNA-binding domain)"/>
    <property type="match status" value="1"/>
</dbReference>
<dbReference type="PRINTS" id="PR00618">
    <property type="entry name" value="DKSAZNFINGER"/>
</dbReference>
<dbReference type="Gene3D" id="1.20.120.910">
    <property type="entry name" value="DksA, coiled-coil domain"/>
    <property type="match status" value="1"/>
</dbReference>
<dbReference type="Proteomes" id="UP000321307">
    <property type="component" value="Unassembled WGS sequence"/>
</dbReference>
<dbReference type="InterPro" id="IPR020460">
    <property type="entry name" value="Znf_C4-type_bac"/>
</dbReference>
<dbReference type="InterPro" id="IPR000962">
    <property type="entry name" value="Znf_DskA_TraR"/>
</dbReference>